<dbReference type="AlphaFoldDB" id="A0AAN8XZB6"/>
<reference evidence="1 2" key="1">
    <citation type="submission" date="2024-02" db="EMBL/GenBank/DDBJ databases">
        <title>de novo genome assembly of Solanum bulbocastanum strain 11H21.</title>
        <authorList>
            <person name="Hosaka A.J."/>
        </authorList>
    </citation>
    <scope>NUCLEOTIDE SEQUENCE [LARGE SCALE GENOMIC DNA]</scope>
    <source>
        <tissue evidence="1">Young leaves</tissue>
    </source>
</reference>
<gene>
    <name evidence="1" type="ORF">RDI58_029144</name>
</gene>
<comment type="caution">
    <text evidence="1">The sequence shown here is derived from an EMBL/GenBank/DDBJ whole genome shotgun (WGS) entry which is preliminary data.</text>
</comment>
<accession>A0AAN8XZB6</accession>
<evidence type="ECO:0000313" key="2">
    <source>
        <dbReference type="Proteomes" id="UP001371456"/>
    </source>
</evidence>
<evidence type="ECO:0000313" key="1">
    <source>
        <dbReference type="EMBL" id="KAK6773905.1"/>
    </source>
</evidence>
<protein>
    <submittedName>
        <fullName evidence="1">Uncharacterized protein</fullName>
    </submittedName>
</protein>
<organism evidence="1 2">
    <name type="scientific">Solanum bulbocastanum</name>
    <name type="common">Wild potato</name>
    <dbReference type="NCBI Taxonomy" id="147425"/>
    <lineage>
        <taxon>Eukaryota</taxon>
        <taxon>Viridiplantae</taxon>
        <taxon>Streptophyta</taxon>
        <taxon>Embryophyta</taxon>
        <taxon>Tracheophyta</taxon>
        <taxon>Spermatophyta</taxon>
        <taxon>Magnoliopsida</taxon>
        <taxon>eudicotyledons</taxon>
        <taxon>Gunneridae</taxon>
        <taxon>Pentapetalae</taxon>
        <taxon>asterids</taxon>
        <taxon>lamiids</taxon>
        <taxon>Solanales</taxon>
        <taxon>Solanaceae</taxon>
        <taxon>Solanoideae</taxon>
        <taxon>Solaneae</taxon>
        <taxon>Solanum</taxon>
    </lineage>
</organism>
<proteinExistence type="predicted"/>
<keyword evidence="2" id="KW-1185">Reference proteome</keyword>
<sequence length="160" mass="18991">MQGLNMVGIQLREIIMIWWGAKFKKELRPYYRSVPTFVIWELWRRRNKMKHEGKKISLHRIIHNVTRNIFMLIQLRKPQTKCSASCPEMIKELESYRTRIKVIKILWEFPPEGCVKYNTDGASRENLGVSSYSFCLRDATGDIRAIIENTTTQLQKLKLF</sequence>
<dbReference type="EMBL" id="JBANQN010000012">
    <property type="protein sequence ID" value="KAK6773905.1"/>
    <property type="molecule type" value="Genomic_DNA"/>
</dbReference>
<name>A0AAN8XZB6_SOLBU</name>
<dbReference type="Proteomes" id="UP001371456">
    <property type="component" value="Unassembled WGS sequence"/>
</dbReference>